<dbReference type="OrthoDB" id="1684416at2759"/>
<sequence>MTINNWCKLANDASKATPEDRPKVLPGLDCLDDRLQAVLREQGWQKSSHKRKPAGGGQKRRKAKKAKTKFSTPRFQEYQKLYADNLRDLKRCAAGNEYKFRSRPVPDFQRSHQLLQKRQQYLCSLKKLTKPKSPRTLATSMEALVKRKNKERQLKRQASNSTPKTNPSSSMDYMLRQPFRPRTECSFTRPKPFQLHTKKRALGRFLYDKEKRVRMETRCVELANEWLKSERREFIRLRKLTNFKANPSPWRKKKIIHNRG</sequence>
<reference evidence="3" key="2">
    <citation type="submission" date="2025-08" db="UniProtKB">
        <authorList>
            <consortium name="RefSeq"/>
        </authorList>
    </citation>
    <scope>IDENTIFICATION</scope>
    <source>
        <strain evidence="3">14028-0561.14</strain>
        <tissue evidence="3">Whole fly</tissue>
    </source>
</reference>
<feature type="region of interest" description="Disordered" evidence="1">
    <location>
        <begin position="41"/>
        <end position="70"/>
    </location>
</feature>
<keyword evidence="2" id="KW-1185">Reference proteome</keyword>
<gene>
    <name evidence="3" type="primary">LOC108077154</name>
</gene>
<dbReference type="RefSeq" id="XP_017025875.1">
    <property type="nucleotide sequence ID" value="XM_017170386.3"/>
</dbReference>
<feature type="compositionally biased region" description="Basic residues" evidence="1">
    <location>
        <begin position="146"/>
        <end position="155"/>
    </location>
</feature>
<evidence type="ECO:0000256" key="1">
    <source>
        <dbReference type="SAM" id="MobiDB-lite"/>
    </source>
</evidence>
<evidence type="ECO:0000313" key="3">
    <source>
        <dbReference type="RefSeq" id="XP_017025875.1"/>
    </source>
</evidence>
<name>A0A6P4ICD1_DROKI</name>
<feature type="region of interest" description="Disordered" evidence="1">
    <location>
        <begin position="146"/>
        <end position="173"/>
    </location>
</feature>
<dbReference type="AlphaFoldDB" id="A0A6P4ICD1"/>
<reference evidence="2" key="1">
    <citation type="submission" date="2025-05" db="UniProtKB">
        <authorList>
            <consortium name="RefSeq"/>
        </authorList>
    </citation>
    <scope>NUCLEOTIDE SEQUENCE [LARGE SCALE GENOMIC DNA]</scope>
    <source>
        <strain evidence="2">14028-0561.14</strain>
    </source>
</reference>
<feature type="compositionally biased region" description="Basic residues" evidence="1">
    <location>
        <begin position="47"/>
        <end position="68"/>
    </location>
</feature>
<feature type="compositionally biased region" description="Low complexity" evidence="1">
    <location>
        <begin position="159"/>
        <end position="170"/>
    </location>
</feature>
<proteinExistence type="predicted"/>
<dbReference type="GeneID" id="108077154"/>
<evidence type="ECO:0000313" key="2">
    <source>
        <dbReference type="Proteomes" id="UP001652661"/>
    </source>
</evidence>
<protein>
    <submittedName>
        <fullName evidence="3">Uncharacterized protein</fullName>
    </submittedName>
</protein>
<organism evidence="2 3">
    <name type="scientific">Drosophila kikkawai</name>
    <name type="common">Fruit fly</name>
    <dbReference type="NCBI Taxonomy" id="30033"/>
    <lineage>
        <taxon>Eukaryota</taxon>
        <taxon>Metazoa</taxon>
        <taxon>Ecdysozoa</taxon>
        <taxon>Arthropoda</taxon>
        <taxon>Hexapoda</taxon>
        <taxon>Insecta</taxon>
        <taxon>Pterygota</taxon>
        <taxon>Neoptera</taxon>
        <taxon>Endopterygota</taxon>
        <taxon>Diptera</taxon>
        <taxon>Brachycera</taxon>
        <taxon>Muscomorpha</taxon>
        <taxon>Ephydroidea</taxon>
        <taxon>Drosophilidae</taxon>
        <taxon>Drosophila</taxon>
        <taxon>Sophophora</taxon>
    </lineage>
</organism>
<accession>A0A6P4ICD1</accession>
<dbReference type="Proteomes" id="UP001652661">
    <property type="component" value="Chromosome 2L"/>
</dbReference>